<dbReference type="InterPro" id="IPR027954">
    <property type="entry name" value="Transcobalamin-like_C"/>
</dbReference>
<feature type="transmembrane region" description="Helical" evidence="1">
    <location>
        <begin position="7"/>
        <end position="26"/>
    </location>
</feature>
<accession>A0A1F5Q2R4</accession>
<reference evidence="3 4" key="1">
    <citation type="journal article" date="2016" name="Nat. Commun.">
        <title>Thousands of microbial genomes shed light on interconnected biogeochemical processes in an aquifer system.</title>
        <authorList>
            <person name="Anantharaman K."/>
            <person name="Brown C.T."/>
            <person name="Hug L.A."/>
            <person name="Sharon I."/>
            <person name="Castelle C.J."/>
            <person name="Probst A.J."/>
            <person name="Thomas B.C."/>
            <person name="Singh A."/>
            <person name="Wilkins M.J."/>
            <person name="Karaoz U."/>
            <person name="Brodie E.L."/>
            <person name="Williams K.H."/>
            <person name="Hubbard S.S."/>
            <person name="Banfield J.F."/>
        </authorList>
    </citation>
    <scope>NUCLEOTIDE SEQUENCE [LARGE SCALE GENOMIC DNA]</scope>
</reference>
<organism evidence="3 4">
    <name type="scientific">Candidatus Doudnabacteria bacterium RIFCSPLOWO2_01_FULL_44_21</name>
    <dbReference type="NCBI Taxonomy" id="1817841"/>
    <lineage>
        <taxon>Bacteria</taxon>
        <taxon>Candidatus Doudnaibacteriota</taxon>
    </lineage>
</organism>
<feature type="domain" description="Transcobalamin-like C-terminal" evidence="2">
    <location>
        <begin position="59"/>
        <end position="126"/>
    </location>
</feature>
<dbReference type="Gene3D" id="2.170.130.30">
    <property type="match status" value="1"/>
</dbReference>
<sequence length="130" mass="14535">MNNIFRKFEIFVIVVIIAVIGIIYALTQKPAPLGEVKEQAQPQQQEISASSVSYQGVEGQNAFELLKASHQVEFTHYDFGDFVTSINGVAADEDHFWSFYINGAQSQVGASAYVTKSSDLIEWKLEEIEE</sequence>
<evidence type="ECO:0000313" key="3">
    <source>
        <dbReference type="EMBL" id="OGE96414.1"/>
    </source>
</evidence>
<dbReference type="STRING" id="1817841.A3B10_01885"/>
<keyword evidence="1" id="KW-0812">Transmembrane</keyword>
<proteinExistence type="predicted"/>
<evidence type="ECO:0000313" key="4">
    <source>
        <dbReference type="Proteomes" id="UP000177281"/>
    </source>
</evidence>
<name>A0A1F5Q2R4_9BACT</name>
<keyword evidence="1" id="KW-1133">Transmembrane helix</keyword>
<evidence type="ECO:0000256" key="1">
    <source>
        <dbReference type="SAM" id="Phobius"/>
    </source>
</evidence>
<dbReference type="EMBL" id="MFFB01000005">
    <property type="protein sequence ID" value="OGE96414.1"/>
    <property type="molecule type" value="Genomic_DNA"/>
</dbReference>
<gene>
    <name evidence="3" type="ORF">A3B10_01885</name>
</gene>
<dbReference type="AlphaFoldDB" id="A0A1F5Q2R4"/>
<keyword evidence="1" id="KW-0472">Membrane</keyword>
<comment type="caution">
    <text evidence="3">The sequence shown here is derived from an EMBL/GenBank/DDBJ whole genome shotgun (WGS) entry which is preliminary data.</text>
</comment>
<dbReference type="Pfam" id="PF14478">
    <property type="entry name" value="DUF4430"/>
    <property type="match status" value="1"/>
</dbReference>
<dbReference type="Proteomes" id="UP000177281">
    <property type="component" value="Unassembled WGS sequence"/>
</dbReference>
<evidence type="ECO:0000259" key="2">
    <source>
        <dbReference type="Pfam" id="PF14478"/>
    </source>
</evidence>
<protein>
    <recommendedName>
        <fullName evidence="2">Transcobalamin-like C-terminal domain-containing protein</fullName>
    </recommendedName>
</protein>